<accession>A0A1F6NPS1</accession>
<dbReference type="AlphaFoldDB" id="A0A1F6NPS1"/>
<reference evidence="1 2" key="1">
    <citation type="journal article" date="2016" name="Nat. Commun.">
        <title>Thousands of microbial genomes shed light on interconnected biogeochemical processes in an aquifer system.</title>
        <authorList>
            <person name="Anantharaman K."/>
            <person name="Brown C.T."/>
            <person name="Hug L.A."/>
            <person name="Sharon I."/>
            <person name="Castelle C.J."/>
            <person name="Probst A.J."/>
            <person name="Thomas B.C."/>
            <person name="Singh A."/>
            <person name="Wilkins M.J."/>
            <person name="Karaoz U."/>
            <person name="Brodie E.L."/>
            <person name="Williams K.H."/>
            <person name="Hubbard S.S."/>
            <person name="Banfield J.F."/>
        </authorList>
    </citation>
    <scope>NUCLEOTIDE SEQUENCE [LARGE SCALE GENOMIC DNA]</scope>
</reference>
<organism evidence="1 2">
    <name type="scientific">Candidatus Magasanikbacteria bacterium RIFOXYC12_FULL_33_11</name>
    <dbReference type="NCBI Taxonomy" id="1798701"/>
    <lineage>
        <taxon>Bacteria</taxon>
        <taxon>Candidatus Magasanikiibacteriota</taxon>
    </lineage>
</organism>
<sequence length="110" mass="11937">MRVGGHKGAPGPVSLELFQDLVQDGVLLPVVIRRVVAHPLAPGQTNNERLHPEDRLDLAEGRLEDASGEAVELVTTLTTVVVLKEDGVSDVERHVKTVVLLWTSDLDQCV</sequence>
<protein>
    <submittedName>
        <fullName evidence="1">Uncharacterized protein</fullName>
    </submittedName>
</protein>
<dbReference type="Proteomes" id="UP000178349">
    <property type="component" value="Unassembled WGS sequence"/>
</dbReference>
<dbReference type="EMBL" id="MFQW01000032">
    <property type="protein sequence ID" value="OGH85997.1"/>
    <property type="molecule type" value="Genomic_DNA"/>
</dbReference>
<evidence type="ECO:0000313" key="1">
    <source>
        <dbReference type="EMBL" id="OGH85997.1"/>
    </source>
</evidence>
<gene>
    <name evidence="1" type="ORF">A2493_03270</name>
</gene>
<proteinExistence type="predicted"/>
<name>A0A1F6NPS1_9BACT</name>
<evidence type="ECO:0000313" key="2">
    <source>
        <dbReference type="Proteomes" id="UP000178349"/>
    </source>
</evidence>
<comment type="caution">
    <text evidence="1">The sequence shown here is derived from an EMBL/GenBank/DDBJ whole genome shotgun (WGS) entry which is preliminary data.</text>
</comment>